<dbReference type="SUPFAM" id="SSF47459">
    <property type="entry name" value="HLH, helix-loop-helix DNA-binding domain"/>
    <property type="match status" value="1"/>
</dbReference>
<dbReference type="InterPro" id="IPR036638">
    <property type="entry name" value="HLH_DNA-bd_sf"/>
</dbReference>
<dbReference type="GO" id="GO:0046983">
    <property type="term" value="F:protein dimerization activity"/>
    <property type="evidence" value="ECO:0007669"/>
    <property type="project" value="InterPro"/>
</dbReference>
<evidence type="ECO:0000259" key="3">
    <source>
        <dbReference type="PROSITE" id="PS50888"/>
    </source>
</evidence>
<evidence type="ECO:0000313" key="4">
    <source>
        <dbReference type="EMBL" id="KAK3364948.1"/>
    </source>
</evidence>
<accession>A0AAE0MZU4</accession>
<dbReference type="Pfam" id="PF00010">
    <property type="entry name" value="HLH"/>
    <property type="match status" value="1"/>
</dbReference>
<protein>
    <recommendedName>
        <fullName evidence="3">BHLH domain-containing protein</fullName>
    </recommendedName>
</protein>
<sequence length="109" mass="12126">MADQDENQRLADEKKRLAKARRRARRNVQENTRRHNLRQGFERLSALIPGAEGQAAAERVVIRHAVDFIHAAGGAGGGRQGATGAPAAVVFLFAIVTLWRDESRRRLMN</sequence>
<dbReference type="InterPro" id="IPR011598">
    <property type="entry name" value="bHLH_dom"/>
</dbReference>
<dbReference type="AlphaFoldDB" id="A0AAE0MZU4"/>
<name>A0AAE0MZU4_9PEZI</name>
<feature type="region of interest" description="Disordered" evidence="1">
    <location>
        <begin position="1"/>
        <end position="33"/>
    </location>
</feature>
<reference evidence="4" key="2">
    <citation type="submission" date="2023-06" db="EMBL/GenBank/DDBJ databases">
        <authorList>
            <consortium name="Lawrence Berkeley National Laboratory"/>
            <person name="Haridas S."/>
            <person name="Hensen N."/>
            <person name="Bonometti L."/>
            <person name="Westerberg I."/>
            <person name="Brannstrom I.O."/>
            <person name="Guillou S."/>
            <person name="Cros-Aarteil S."/>
            <person name="Calhoun S."/>
            <person name="Kuo A."/>
            <person name="Mondo S."/>
            <person name="Pangilinan J."/>
            <person name="Riley R."/>
            <person name="Labutti K."/>
            <person name="Andreopoulos B."/>
            <person name="Lipzen A."/>
            <person name="Chen C."/>
            <person name="Yanf M."/>
            <person name="Daum C."/>
            <person name="Ng V."/>
            <person name="Clum A."/>
            <person name="Steindorff A."/>
            <person name="Ohm R."/>
            <person name="Martin F."/>
            <person name="Silar P."/>
            <person name="Natvig D."/>
            <person name="Lalanne C."/>
            <person name="Gautier V."/>
            <person name="Ament-Velasquez S.L."/>
            <person name="Kruys A."/>
            <person name="Hutchinson M.I."/>
            <person name="Powell A.J."/>
            <person name="Barry K."/>
            <person name="Miller A.N."/>
            <person name="Grigoriev I.V."/>
            <person name="Debuchy R."/>
            <person name="Gladieux P."/>
            <person name="Thoren M.H."/>
            <person name="Johannesson H."/>
        </authorList>
    </citation>
    <scope>NUCLEOTIDE SEQUENCE</scope>
    <source>
        <strain evidence="4">CBS 958.72</strain>
    </source>
</reference>
<keyword evidence="2" id="KW-0812">Transmembrane</keyword>
<evidence type="ECO:0000313" key="5">
    <source>
        <dbReference type="Proteomes" id="UP001287356"/>
    </source>
</evidence>
<dbReference type="EMBL" id="JAULSN010000009">
    <property type="protein sequence ID" value="KAK3364948.1"/>
    <property type="molecule type" value="Genomic_DNA"/>
</dbReference>
<keyword evidence="5" id="KW-1185">Reference proteome</keyword>
<gene>
    <name evidence="4" type="ORF">B0T24DRAFT_598268</name>
</gene>
<reference evidence="4" key="1">
    <citation type="journal article" date="2023" name="Mol. Phylogenet. Evol.">
        <title>Genome-scale phylogeny and comparative genomics of the fungal order Sordariales.</title>
        <authorList>
            <person name="Hensen N."/>
            <person name="Bonometti L."/>
            <person name="Westerberg I."/>
            <person name="Brannstrom I.O."/>
            <person name="Guillou S."/>
            <person name="Cros-Aarteil S."/>
            <person name="Calhoun S."/>
            <person name="Haridas S."/>
            <person name="Kuo A."/>
            <person name="Mondo S."/>
            <person name="Pangilinan J."/>
            <person name="Riley R."/>
            <person name="LaButti K."/>
            <person name="Andreopoulos B."/>
            <person name="Lipzen A."/>
            <person name="Chen C."/>
            <person name="Yan M."/>
            <person name="Daum C."/>
            <person name="Ng V."/>
            <person name="Clum A."/>
            <person name="Steindorff A."/>
            <person name="Ohm R.A."/>
            <person name="Martin F."/>
            <person name="Silar P."/>
            <person name="Natvig D.O."/>
            <person name="Lalanne C."/>
            <person name="Gautier V."/>
            <person name="Ament-Velasquez S.L."/>
            <person name="Kruys A."/>
            <person name="Hutchinson M.I."/>
            <person name="Powell A.J."/>
            <person name="Barry K."/>
            <person name="Miller A.N."/>
            <person name="Grigoriev I.V."/>
            <person name="Debuchy R."/>
            <person name="Gladieux P."/>
            <person name="Hiltunen Thoren M."/>
            <person name="Johannesson H."/>
        </authorList>
    </citation>
    <scope>NUCLEOTIDE SEQUENCE</scope>
    <source>
        <strain evidence="4">CBS 958.72</strain>
    </source>
</reference>
<evidence type="ECO:0000256" key="2">
    <source>
        <dbReference type="SAM" id="Phobius"/>
    </source>
</evidence>
<organism evidence="4 5">
    <name type="scientific">Lasiosphaeria ovina</name>
    <dbReference type="NCBI Taxonomy" id="92902"/>
    <lineage>
        <taxon>Eukaryota</taxon>
        <taxon>Fungi</taxon>
        <taxon>Dikarya</taxon>
        <taxon>Ascomycota</taxon>
        <taxon>Pezizomycotina</taxon>
        <taxon>Sordariomycetes</taxon>
        <taxon>Sordariomycetidae</taxon>
        <taxon>Sordariales</taxon>
        <taxon>Lasiosphaeriaceae</taxon>
        <taxon>Lasiosphaeria</taxon>
    </lineage>
</organism>
<feature type="transmembrane region" description="Helical" evidence="2">
    <location>
        <begin position="81"/>
        <end position="99"/>
    </location>
</feature>
<keyword evidence="2" id="KW-0472">Membrane</keyword>
<dbReference type="PROSITE" id="PS50888">
    <property type="entry name" value="BHLH"/>
    <property type="match status" value="1"/>
</dbReference>
<proteinExistence type="predicted"/>
<evidence type="ECO:0000256" key="1">
    <source>
        <dbReference type="SAM" id="MobiDB-lite"/>
    </source>
</evidence>
<feature type="domain" description="BHLH" evidence="3">
    <location>
        <begin position="21"/>
        <end position="72"/>
    </location>
</feature>
<keyword evidence="2" id="KW-1133">Transmembrane helix</keyword>
<feature type="compositionally biased region" description="Basic residues" evidence="1">
    <location>
        <begin position="16"/>
        <end position="26"/>
    </location>
</feature>
<feature type="compositionally biased region" description="Basic and acidic residues" evidence="1">
    <location>
        <begin position="1"/>
        <end position="15"/>
    </location>
</feature>
<dbReference type="Proteomes" id="UP001287356">
    <property type="component" value="Unassembled WGS sequence"/>
</dbReference>
<comment type="caution">
    <text evidence="4">The sequence shown here is derived from an EMBL/GenBank/DDBJ whole genome shotgun (WGS) entry which is preliminary data.</text>
</comment>
<dbReference type="Gene3D" id="4.10.280.10">
    <property type="entry name" value="Helix-loop-helix DNA-binding domain"/>
    <property type="match status" value="1"/>
</dbReference>